<accession>A0ABT6JKI1</accession>
<evidence type="ECO:0000313" key="12">
    <source>
        <dbReference type="EMBL" id="MDH5831149.1"/>
    </source>
</evidence>
<keyword evidence="4" id="KW-0963">Cytoplasm</keyword>
<evidence type="ECO:0000313" key="13">
    <source>
        <dbReference type="Proteomes" id="UP001156831"/>
    </source>
</evidence>
<sequence length="152" mass="16021">MDIADRRIATVHFTLHDEQGQTLVSTHGHAPLVYMHGTGSIMPGLEQALAGKSPGDTFRVTIAPEQGFGPRHDALVQTIPRARLQASAPPTVGAKLSAQTARGPLDVVVTAVDEGHVTVDGNHPLAGRTVDALVEVVDVRLATPEEQQFGLA</sequence>
<dbReference type="PANTHER" id="PTHR47861:SF3">
    <property type="entry name" value="FKBP-TYPE PEPTIDYL-PROLYL CIS-TRANS ISOMERASE SLYD"/>
    <property type="match status" value="1"/>
</dbReference>
<comment type="similarity">
    <text evidence="3 10">Belongs to the FKBP-type PPIase family.</text>
</comment>
<dbReference type="PROSITE" id="PS50059">
    <property type="entry name" value="FKBP_PPIASE"/>
    <property type="match status" value="1"/>
</dbReference>
<comment type="subcellular location">
    <subcellularLocation>
        <location evidence="2">Cytoplasm</location>
    </subcellularLocation>
</comment>
<evidence type="ECO:0000256" key="4">
    <source>
        <dbReference type="ARBA" id="ARBA00022490"/>
    </source>
</evidence>
<evidence type="ECO:0000256" key="8">
    <source>
        <dbReference type="ARBA" id="ARBA00037071"/>
    </source>
</evidence>
<comment type="caution">
    <text evidence="12">The sequence shown here is derived from an EMBL/GenBank/DDBJ whole genome shotgun (WGS) entry which is preliminary data.</text>
</comment>
<gene>
    <name evidence="12" type="ORF">QFW80_11545</name>
</gene>
<proteinExistence type="inferred from homology"/>
<dbReference type="InterPro" id="IPR001179">
    <property type="entry name" value="PPIase_FKBP_dom"/>
</dbReference>
<feature type="domain" description="PPIase FKBP-type" evidence="11">
    <location>
        <begin position="6"/>
        <end position="80"/>
    </location>
</feature>
<dbReference type="GO" id="GO:0016853">
    <property type="term" value="F:isomerase activity"/>
    <property type="evidence" value="ECO:0007669"/>
    <property type="project" value="UniProtKB-KW"/>
</dbReference>
<dbReference type="PANTHER" id="PTHR47861">
    <property type="entry name" value="FKBP-TYPE PEPTIDYL-PROLYL CIS-TRANS ISOMERASE SLYD"/>
    <property type="match status" value="1"/>
</dbReference>
<reference evidence="12 13" key="1">
    <citation type="submission" date="2023-04" db="EMBL/GenBank/DDBJ databases">
        <title>Luteimonas sp. M1R5S18.</title>
        <authorList>
            <person name="Sun J.-Q."/>
        </authorList>
    </citation>
    <scope>NUCLEOTIDE SEQUENCE [LARGE SCALE GENOMIC DNA]</scope>
    <source>
        <strain evidence="12 13">M1R5S18</strain>
    </source>
</reference>
<evidence type="ECO:0000256" key="9">
    <source>
        <dbReference type="PROSITE-ProRule" id="PRU00277"/>
    </source>
</evidence>
<comment type="function">
    <text evidence="8">Also involved in hydrogenase metallocenter assembly, probably by participating in the nickel insertion step. This function in hydrogenase biosynthesis requires chaperone activity and the presence of the metal-binding domain, but not PPIase activity.</text>
</comment>
<dbReference type="EMBL" id="JARXRN010000025">
    <property type="protein sequence ID" value="MDH5831149.1"/>
    <property type="molecule type" value="Genomic_DNA"/>
</dbReference>
<evidence type="ECO:0000256" key="3">
    <source>
        <dbReference type="ARBA" id="ARBA00006577"/>
    </source>
</evidence>
<evidence type="ECO:0000256" key="10">
    <source>
        <dbReference type="RuleBase" id="RU003915"/>
    </source>
</evidence>
<organism evidence="12 13">
    <name type="scientific">Luteimonas rhizosphaericola</name>
    <dbReference type="NCBI Taxonomy" id="3042024"/>
    <lineage>
        <taxon>Bacteria</taxon>
        <taxon>Pseudomonadati</taxon>
        <taxon>Pseudomonadota</taxon>
        <taxon>Gammaproteobacteria</taxon>
        <taxon>Lysobacterales</taxon>
        <taxon>Lysobacteraceae</taxon>
        <taxon>Luteimonas</taxon>
    </lineage>
</organism>
<dbReference type="Proteomes" id="UP001156831">
    <property type="component" value="Unassembled WGS sequence"/>
</dbReference>
<dbReference type="EC" id="5.2.1.8" evidence="10"/>
<dbReference type="RefSeq" id="WP_280602108.1">
    <property type="nucleotide sequence ID" value="NZ_JARXRN010000025.1"/>
</dbReference>
<evidence type="ECO:0000256" key="2">
    <source>
        <dbReference type="ARBA" id="ARBA00004496"/>
    </source>
</evidence>
<dbReference type="SUPFAM" id="SSF54534">
    <property type="entry name" value="FKBP-like"/>
    <property type="match status" value="1"/>
</dbReference>
<keyword evidence="13" id="KW-1185">Reference proteome</keyword>
<dbReference type="InterPro" id="IPR046357">
    <property type="entry name" value="PPIase_dom_sf"/>
</dbReference>
<protein>
    <recommendedName>
        <fullName evidence="10">Peptidyl-prolyl cis-trans isomerase</fullName>
        <ecNumber evidence="10">5.2.1.8</ecNumber>
    </recommendedName>
</protein>
<dbReference type="Gene3D" id="3.10.50.40">
    <property type="match status" value="1"/>
</dbReference>
<dbReference type="Pfam" id="PF00254">
    <property type="entry name" value="FKBP_C"/>
    <property type="match status" value="1"/>
</dbReference>
<evidence type="ECO:0000256" key="5">
    <source>
        <dbReference type="ARBA" id="ARBA00023110"/>
    </source>
</evidence>
<evidence type="ECO:0000256" key="1">
    <source>
        <dbReference type="ARBA" id="ARBA00000971"/>
    </source>
</evidence>
<name>A0ABT6JKI1_9GAMM</name>
<evidence type="ECO:0000259" key="11">
    <source>
        <dbReference type="PROSITE" id="PS50059"/>
    </source>
</evidence>
<comment type="catalytic activity">
    <reaction evidence="1 9 10">
        <text>[protein]-peptidylproline (omega=180) = [protein]-peptidylproline (omega=0)</text>
        <dbReference type="Rhea" id="RHEA:16237"/>
        <dbReference type="Rhea" id="RHEA-COMP:10747"/>
        <dbReference type="Rhea" id="RHEA-COMP:10748"/>
        <dbReference type="ChEBI" id="CHEBI:83833"/>
        <dbReference type="ChEBI" id="CHEBI:83834"/>
        <dbReference type="EC" id="5.2.1.8"/>
    </reaction>
</comment>
<evidence type="ECO:0000256" key="7">
    <source>
        <dbReference type="ARBA" id="ARBA00023235"/>
    </source>
</evidence>
<keyword evidence="7 9" id="KW-0413">Isomerase</keyword>
<keyword evidence="5 9" id="KW-0697">Rotamase</keyword>
<keyword evidence="6" id="KW-0143">Chaperone</keyword>
<evidence type="ECO:0000256" key="6">
    <source>
        <dbReference type="ARBA" id="ARBA00023186"/>
    </source>
</evidence>